<keyword evidence="1" id="KW-0489">Methyltransferase</keyword>
<dbReference type="PANTHER" id="PTHR43619">
    <property type="entry name" value="S-ADENOSYL-L-METHIONINE-DEPENDENT METHYLTRANSFERASE YKTD-RELATED"/>
    <property type="match status" value="1"/>
</dbReference>
<dbReference type="eggNOG" id="COG3315">
    <property type="taxonomic scope" value="Bacteria"/>
</dbReference>
<gene>
    <name evidence="3" type="ORF">HMPREF9943_01673</name>
</gene>
<dbReference type="EMBL" id="AGEJ01000025">
    <property type="protein sequence ID" value="EMD16001.1"/>
    <property type="molecule type" value="Genomic_DNA"/>
</dbReference>
<dbReference type="RefSeq" id="WP_004804004.1">
    <property type="nucleotide sequence ID" value="NZ_AUGJ01000018.1"/>
</dbReference>
<comment type="caution">
    <text evidence="3">The sequence shown here is derived from an EMBL/GenBank/DDBJ whole genome shotgun (WGS) entry which is preliminary data.</text>
</comment>
<proteinExistence type="predicted"/>
<dbReference type="BioCyc" id="ECAT999415-HMP:GTTI-1734-MONOMER"/>
<keyword evidence="2" id="KW-0808">Transferase</keyword>
<dbReference type="STRING" id="999415.HMPREF9943_01673"/>
<dbReference type="InterPro" id="IPR007213">
    <property type="entry name" value="Ppm1/Ppm2/Tcmp"/>
</dbReference>
<dbReference type="Pfam" id="PF04072">
    <property type="entry name" value="LCM"/>
    <property type="match status" value="1"/>
</dbReference>
<dbReference type="GO" id="GO:0008168">
    <property type="term" value="F:methyltransferase activity"/>
    <property type="evidence" value="ECO:0007669"/>
    <property type="project" value="UniProtKB-KW"/>
</dbReference>
<evidence type="ECO:0008006" key="5">
    <source>
        <dbReference type="Google" id="ProtNLM"/>
    </source>
</evidence>
<evidence type="ECO:0000256" key="2">
    <source>
        <dbReference type="ARBA" id="ARBA00022679"/>
    </source>
</evidence>
<dbReference type="AlphaFoldDB" id="M2Q164"/>
<dbReference type="InterPro" id="IPR029063">
    <property type="entry name" value="SAM-dependent_MTases_sf"/>
</dbReference>
<dbReference type="SUPFAM" id="SSF53335">
    <property type="entry name" value="S-adenosyl-L-methionine-dependent methyltransferases"/>
    <property type="match status" value="1"/>
</dbReference>
<dbReference type="Gene3D" id="3.40.50.150">
    <property type="entry name" value="Vaccinia Virus protein VP39"/>
    <property type="match status" value="1"/>
</dbReference>
<evidence type="ECO:0000313" key="3">
    <source>
        <dbReference type="EMBL" id="EMD16001.1"/>
    </source>
</evidence>
<sequence>MNKENLLHGVEDTLYIPLVARIYVSEKFPKFFYDRKALSLRQYIPTDSIRNNTTEYFYMASVCRQQTIDQKIIKFLKENSQSNVVFLGAGLETAYNRIKNTKAYFYQVDLSDVIAIRKKVLGNGDNEKLILGDMFNCEWIKEIDVTLPTMIVVSGVYQYFDKDRIIEMIKTMKLLIPKGELVFDATNSKGLKLANKYVKKTGNIDAQMYFSVDDPKEFAQLTNTKLIEVNGFYQDALKYCEGLKLITRIYMYFADKLKRTLVIHLKFN</sequence>
<evidence type="ECO:0000256" key="1">
    <source>
        <dbReference type="ARBA" id="ARBA00022603"/>
    </source>
</evidence>
<reference evidence="3 4" key="1">
    <citation type="submission" date="2013-02" db="EMBL/GenBank/DDBJ databases">
        <title>The Genome Sequence of Lactobacillus catenaformis F0143.</title>
        <authorList>
            <consortium name="The Broad Institute Genome Sequencing Platform"/>
            <person name="Earl A."/>
            <person name="Ward D."/>
            <person name="Feldgarden M."/>
            <person name="Gevers D."/>
            <person name="Izard J."/>
            <person name="Blanton J.M."/>
            <person name="Mathney J."/>
            <person name="Dewhirst F.E."/>
            <person name="Young S.K."/>
            <person name="Zeng Q."/>
            <person name="Gargeya S."/>
            <person name="Fitzgerald M."/>
            <person name="Haas B."/>
            <person name="Abouelleil A."/>
            <person name="Alvarado L."/>
            <person name="Arachchi H.M."/>
            <person name="Berlin A."/>
            <person name="Chapman S.B."/>
            <person name="Gearin G."/>
            <person name="Goldberg J."/>
            <person name="Griggs A."/>
            <person name="Gujja S."/>
            <person name="Hansen M."/>
            <person name="Heiman D."/>
            <person name="Howarth C."/>
            <person name="Larimer J."/>
            <person name="Lui A."/>
            <person name="MacDonald P.J.P."/>
            <person name="McCowen C."/>
            <person name="Montmayeur A."/>
            <person name="Murphy C."/>
            <person name="Neiman D."/>
            <person name="Pearson M."/>
            <person name="Priest M."/>
            <person name="Roberts A."/>
            <person name="Saif S."/>
            <person name="Shea T."/>
            <person name="Sisk P."/>
            <person name="Stolte C."/>
            <person name="Sykes S."/>
            <person name="Wortman J."/>
            <person name="Nusbaum C."/>
            <person name="Birren B."/>
        </authorList>
    </citation>
    <scope>NUCLEOTIDE SEQUENCE [LARGE SCALE GENOMIC DNA]</scope>
    <source>
        <strain evidence="3 4">OT 569</strain>
    </source>
</reference>
<accession>M2Q164</accession>
<name>M2Q164_9FIRM</name>
<organism evidence="3 4">
    <name type="scientific">Eggerthia catenaformis OT 569 = DSM 20559</name>
    <dbReference type="NCBI Taxonomy" id="999415"/>
    <lineage>
        <taxon>Bacteria</taxon>
        <taxon>Bacillati</taxon>
        <taxon>Bacillota</taxon>
        <taxon>Erysipelotrichia</taxon>
        <taxon>Erysipelotrichales</taxon>
        <taxon>Coprobacillaceae</taxon>
        <taxon>Eggerthia</taxon>
    </lineage>
</organism>
<dbReference type="PIRSF" id="PIRSF028177">
    <property type="entry name" value="Polyketide_synth_Omtfrase_TcmP"/>
    <property type="match status" value="1"/>
</dbReference>
<dbReference type="PATRIC" id="fig|999415.3.peg.1700"/>
<dbReference type="InterPro" id="IPR016874">
    <property type="entry name" value="TcmP-like"/>
</dbReference>
<dbReference type="OrthoDB" id="9800233at2"/>
<dbReference type="Proteomes" id="UP000011758">
    <property type="component" value="Unassembled WGS sequence"/>
</dbReference>
<dbReference type="GO" id="GO:0032259">
    <property type="term" value="P:methylation"/>
    <property type="evidence" value="ECO:0007669"/>
    <property type="project" value="UniProtKB-KW"/>
</dbReference>
<evidence type="ECO:0000313" key="4">
    <source>
        <dbReference type="Proteomes" id="UP000011758"/>
    </source>
</evidence>
<dbReference type="PANTHER" id="PTHR43619:SF2">
    <property type="entry name" value="S-ADENOSYL-L-METHIONINE-DEPENDENT METHYLTRANSFERASES SUPERFAMILY PROTEIN"/>
    <property type="match status" value="1"/>
</dbReference>
<keyword evidence="4" id="KW-1185">Reference proteome</keyword>
<protein>
    <recommendedName>
        <fullName evidence="5">Conjugal transfer protein</fullName>
    </recommendedName>
</protein>